<protein>
    <submittedName>
        <fullName evidence="8">Uncharacterized protein</fullName>
    </submittedName>
</protein>
<dbReference type="GO" id="GO:0016020">
    <property type="term" value="C:membrane"/>
    <property type="evidence" value="ECO:0007669"/>
    <property type="project" value="UniProtKB-SubCell"/>
</dbReference>
<evidence type="ECO:0000256" key="2">
    <source>
        <dbReference type="ARBA" id="ARBA00008141"/>
    </source>
</evidence>
<dbReference type="Pfam" id="PF04923">
    <property type="entry name" value="Ninjurin"/>
    <property type="match status" value="1"/>
</dbReference>
<organism evidence="8 9">
    <name type="scientific">Mytilus coruscus</name>
    <name type="common">Sea mussel</name>
    <dbReference type="NCBI Taxonomy" id="42192"/>
    <lineage>
        <taxon>Eukaryota</taxon>
        <taxon>Metazoa</taxon>
        <taxon>Spiralia</taxon>
        <taxon>Lophotrochozoa</taxon>
        <taxon>Mollusca</taxon>
        <taxon>Bivalvia</taxon>
        <taxon>Autobranchia</taxon>
        <taxon>Pteriomorphia</taxon>
        <taxon>Mytilida</taxon>
        <taxon>Mytiloidea</taxon>
        <taxon>Mytilidae</taxon>
        <taxon>Mytilinae</taxon>
        <taxon>Mytilus</taxon>
    </lineage>
</organism>
<dbReference type="InterPro" id="IPR007007">
    <property type="entry name" value="Ninjurin"/>
</dbReference>
<evidence type="ECO:0000256" key="4">
    <source>
        <dbReference type="ARBA" id="ARBA00022889"/>
    </source>
</evidence>
<keyword evidence="4" id="KW-0130">Cell adhesion</keyword>
<comment type="similarity">
    <text evidence="2">Belongs to the ninjurin family.</text>
</comment>
<evidence type="ECO:0000256" key="1">
    <source>
        <dbReference type="ARBA" id="ARBA00004141"/>
    </source>
</evidence>
<feature type="transmembrane region" description="Helical" evidence="7">
    <location>
        <begin position="122"/>
        <end position="146"/>
    </location>
</feature>
<dbReference type="GO" id="GO:0007155">
    <property type="term" value="P:cell adhesion"/>
    <property type="evidence" value="ECO:0007669"/>
    <property type="project" value="UniProtKB-KW"/>
</dbReference>
<evidence type="ECO:0000256" key="6">
    <source>
        <dbReference type="ARBA" id="ARBA00023136"/>
    </source>
</evidence>
<evidence type="ECO:0000313" key="8">
    <source>
        <dbReference type="EMBL" id="CAC5363343.1"/>
    </source>
</evidence>
<sequence>MTATKFRKLLAEKFKEIARTKTIFSGKDDDPIQNDIGFYYKVDNSTKKGLLLPLPDHVKTPKDLKSFFGPLPKIEILIRRKLADVSMDPDSKRKVLAESLFDASLFAANANQLRKVYSESKLLSGLLGTTLIVQFVIAILLMIIIGWRNPPETPVHRIHVVVIFLTAFTLILNIFIAAFDIANE</sequence>
<dbReference type="Proteomes" id="UP000507470">
    <property type="component" value="Unassembled WGS sequence"/>
</dbReference>
<evidence type="ECO:0000256" key="3">
    <source>
        <dbReference type="ARBA" id="ARBA00022692"/>
    </source>
</evidence>
<gene>
    <name evidence="8" type="ORF">MCOR_4800</name>
</gene>
<dbReference type="GO" id="GO:0042246">
    <property type="term" value="P:tissue regeneration"/>
    <property type="evidence" value="ECO:0007669"/>
    <property type="project" value="InterPro"/>
</dbReference>
<dbReference type="OrthoDB" id="6116270at2759"/>
<keyword evidence="9" id="KW-1185">Reference proteome</keyword>
<keyword evidence="3 7" id="KW-0812">Transmembrane</keyword>
<dbReference type="AlphaFoldDB" id="A0A6J8AA51"/>
<comment type="subcellular location">
    <subcellularLocation>
        <location evidence="1">Membrane</location>
        <topology evidence="1">Multi-pass membrane protein</topology>
    </subcellularLocation>
</comment>
<feature type="transmembrane region" description="Helical" evidence="7">
    <location>
        <begin position="158"/>
        <end position="179"/>
    </location>
</feature>
<reference evidence="8 9" key="1">
    <citation type="submission" date="2020-06" db="EMBL/GenBank/DDBJ databases">
        <authorList>
            <person name="Li R."/>
            <person name="Bekaert M."/>
        </authorList>
    </citation>
    <scope>NUCLEOTIDE SEQUENCE [LARGE SCALE GENOMIC DNA]</scope>
    <source>
        <strain evidence="9">wild</strain>
    </source>
</reference>
<evidence type="ECO:0000256" key="7">
    <source>
        <dbReference type="SAM" id="Phobius"/>
    </source>
</evidence>
<keyword evidence="6 7" id="KW-0472">Membrane</keyword>
<accession>A0A6J8AA51</accession>
<keyword evidence="5 7" id="KW-1133">Transmembrane helix</keyword>
<proteinExistence type="inferred from homology"/>
<evidence type="ECO:0000313" key="9">
    <source>
        <dbReference type="Proteomes" id="UP000507470"/>
    </source>
</evidence>
<evidence type="ECO:0000256" key="5">
    <source>
        <dbReference type="ARBA" id="ARBA00022989"/>
    </source>
</evidence>
<name>A0A6J8AA51_MYTCO</name>
<dbReference type="EMBL" id="CACVKT020000842">
    <property type="protein sequence ID" value="CAC5363343.1"/>
    <property type="molecule type" value="Genomic_DNA"/>
</dbReference>